<dbReference type="EMBL" id="BJWL01000257">
    <property type="protein sequence ID" value="GFS36611.1"/>
    <property type="molecule type" value="Genomic_DNA"/>
</dbReference>
<dbReference type="PANTHER" id="PTHR31099:SF28">
    <property type="entry name" value="F5J5.12"/>
    <property type="match status" value="1"/>
</dbReference>
<dbReference type="AlphaFoldDB" id="A0A7J0DJP1"/>
<accession>A0A7J0DJP1</accession>
<feature type="region of interest" description="Disordered" evidence="1">
    <location>
        <begin position="525"/>
        <end position="548"/>
    </location>
</feature>
<proteinExistence type="predicted"/>
<dbReference type="PANTHER" id="PTHR31099">
    <property type="entry name" value="OS06G0165300 PROTEIN"/>
    <property type="match status" value="1"/>
</dbReference>
<dbReference type="Proteomes" id="UP000585474">
    <property type="component" value="Unassembled WGS sequence"/>
</dbReference>
<organism evidence="2 3">
    <name type="scientific">Actinidia rufa</name>
    <dbReference type="NCBI Taxonomy" id="165716"/>
    <lineage>
        <taxon>Eukaryota</taxon>
        <taxon>Viridiplantae</taxon>
        <taxon>Streptophyta</taxon>
        <taxon>Embryophyta</taxon>
        <taxon>Tracheophyta</taxon>
        <taxon>Spermatophyta</taxon>
        <taxon>Magnoliopsida</taxon>
        <taxon>eudicotyledons</taxon>
        <taxon>Gunneridae</taxon>
        <taxon>Pentapetalae</taxon>
        <taxon>asterids</taxon>
        <taxon>Ericales</taxon>
        <taxon>Actinidiaceae</taxon>
        <taxon>Actinidia</taxon>
    </lineage>
</organism>
<name>A0A7J0DJP1_9ERIC</name>
<dbReference type="OrthoDB" id="1837697at2759"/>
<protein>
    <submittedName>
        <fullName evidence="2">Uncharacterized protein</fullName>
    </submittedName>
</protein>
<evidence type="ECO:0000256" key="1">
    <source>
        <dbReference type="SAM" id="MobiDB-lite"/>
    </source>
</evidence>
<gene>
    <name evidence="2" type="ORF">Acr_00g0046960</name>
</gene>
<evidence type="ECO:0000313" key="2">
    <source>
        <dbReference type="EMBL" id="GFS36611.1"/>
    </source>
</evidence>
<evidence type="ECO:0000313" key="3">
    <source>
        <dbReference type="Proteomes" id="UP000585474"/>
    </source>
</evidence>
<comment type="caution">
    <text evidence="2">The sequence shown here is derived from an EMBL/GenBank/DDBJ whole genome shotgun (WGS) entry which is preliminary data.</text>
</comment>
<feature type="compositionally biased region" description="Polar residues" evidence="1">
    <location>
        <begin position="60"/>
        <end position="72"/>
    </location>
</feature>
<keyword evidence="3" id="KW-1185">Reference proteome</keyword>
<feature type="compositionally biased region" description="Basic and acidic residues" evidence="1">
    <location>
        <begin position="525"/>
        <end position="540"/>
    </location>
</feature>
<reference evidence="3" key="1">
    <citation type="submission" date="2019-07" db="EMBL/GenBank/DDBJ databases">
        <title>De Novo Assembly of kiwifruit Actinidia rufa.</title>
        <authorList>
            <person name="Sugita-Konishi S."/>
            <person name="Sato K."/>
            <person name="Mori E."/>
            <person name="Abe Y."/>
            <person name="Kisaki G."/>
            <person name="Hamano K."/>
            <person name="Suezawa K."/>
            <person name="Otani M."/>
            <person name="Fukuda T."/>
            <person name="Manabe T."/>
            <person name="Gomi K."/>
            <person name="Tabuchi M."/>
            <person name="Akimitsu K."/>
            <person name="Kataoka I."/>
        </authorList>
    </citation>
    <scope>NUCLEOTIDE SEQUENCE [LARGE SCALE GENOMIC DNA]</scope>
    <source>
        <strain evidence="3">cv. Fuchu</strain>
    </source>
</reference>
<feature type="region of interest" description="Disordered" evidence="1">
    <location>
        <begin position="32"/>
        <end position="72"/>
    </location>
</feature>
<sequence>MSDRADIGDLKSLEDSLASWIPEHLRKISYMPDKVNQLPLPPPEESPPRDKLPDQGETPRVNTYNSPSKEINTMTQDDLDHLKESYSFLVGVQTRIPEKGKTILSTRTGEVAFYEAAFPASLRFPIHPTIRMILNFYNTCPTQLSPNTRRSVISVLVIWRFYRHHLSLNEFRCLYTKFKSLGSDSGWLYFKPRPGKNVLKGSPNNVKGYKRRFFFTIRDDWEFSPSIVRVEGVLQVLRSWDTPSKHCNKLPILADIEEKRTARVFKKIDGGDNTEDIPIEETGIMGDEGKSSYLRDELCPGDHTRDDSVEYIGTINRSVRLISRLPNQVLLSILRAKIQPSFIIGSQAAPARVRVQARELWMSKRISLKKLAQKVKEAKGVSSASESTLTVKGVVIGEKRPREETSNVLLIGSWFELRTEPSSWKGFWLRSSRKRRKLARSSKQSPMPWRGLEEEMTELKKNEALAKKKVVEEYQTSKEFHEAVENSSSEYFGKGFDFCKRQLARHHPNLGIDLDGMVFDHDLLEEEKEVKEREKEENNKSKGSSFSP</sequence>